<comment type="cofactor">
    <cofactor evidence="1">
        <name>Ca(2+)</name>
        <dbReference type="ChEBI" id="CHEBI:29108"/>
    </cofactor>
</comment>
<keyword evidence="4" id="KW-0106">Calcium</keyword>
<feature type="domain" description="Sulfatase N-terminal" evidence="6">
    <location>
        <begin position="1"/>
        <end position="53"/>
    </location>
</feature>
<evidence type="ECO:0000256" key="5">
    <source>
        <dbReference type="ARBA" id="ARBA00023180"/>
    </source>
</evidence>
<protein>
    <submittedName>
        <fullName evidence="8">Arylsulfatase I-like</fullName>
    </submittedName>
</protein>
<dbReference type="Gene3D" id="3.30.1120.10">
    <property type="match status" value="1"/>
</dbReference>
<dbReference type="PANTHER" id="PTHR10342">
    <property type="entry name" value="ARYLSULFATASE"/>
    <property type="match status" value="1"/>
</dbReference>
<name>A0ABM0GIB2_SACKO</name>
<evidence type="ECO:0000313" key="8">
    <source>
        <dbReference type="RefSeq" id="XP_002730457.1"/>
    </source>
</evidence>
<gene>
    <name evidence="8" type="primary">LOC100369301</name>
</gene>
<dbReference type="InterPro" id="IPR017850">
    <property type="entry name" value="Alkaline_phosphatase_core_sf"/>
</dbReference>
<dbReference type="RefSeq" id="XP_002730457.1">
    <property type="nucleotide sequence ID" value="XM_002730411.2"/>
</dbReference>
<dbReference type="InterPro" id="IPR000917">
    <property type="entry name" value="Sulfatase_N"/>
</dbReference>
<dbReference type="InterPro" id="IPR047115">
    <property type="entry name" value="ARSB"/>
</dbReference>
<dbReference type="PANTHER" id="PTHR10342:SF274">
    <property type="entry name" value="ARYLSULFATASE B"/>
    <property type="match status" value="1"/>
</dbReference>
<evidence type="ECO:0000313" key="7">
    <source>
        <dbReference type="Proteomes" id="UP000694865"/>
    </source>
</evidence>
<evidence type="ECO:0000256" key="4">
    <source>
        <dbReference type="ARBA" id="ARBA00022837"/>
    </source>
</evidence>
<feature type="domain" description="Sulfatase N-terminal" evidence="6">
    <location>
        <begin position="198"/>
        <end position="265"/>
    </location>
</feature>
<reference evidence="8" key="1">
    <citation type="submission" date="2025-08" db="UniProtKB">
        <authorList>
            <consortium name="RefSeq"/>
        </authorList>
    </citation>
    <scope>IDENTIFICATION</scope>
    <source>
        <tissue evidence="8">Testes</tissue>
    </source>
</reference>
<dbReference type="Gene3D" id="3.40.720.10">
    <property type="entry name" value="Alkaline Phosphatase, subunit A"/>
    <property type="match status" value="3"/>
</dbReference>
<comment type="similarity">
    <text evidence="2">Belongs to the sulfatase family.</text>
</comment>
<evidence type="ECO:0000256" key="2">
    <source>
        <dbReference type="ARBA" id="ARBA00008779"/>
    </source>
</evidence>
<keyword evidence="7" id="KW-1185">Reference proteome</keyword>
<dbReference type="GeneID" id="100369301"/>
<sequence length="431" mass="49632">MDDIGWNDVGYHNSSIYTPNIDAIVNDGVRLENYYVGMVCTPTRGMFLTGKHMRFEINWMVPNFYIYVIPKPLMVYYISESGELVQMLPIQGRYPERMARLSVLVHRKCKEKINLQLQDGIIGGHEPKCLPVNEVTVAQKLKEYNYVTHAIGKWHLGYYKEACLPINRGFDSFFGKYLHIVWCVLIGRSSGDKWTVLEPMFMYLAFQAAHVPLQAPDEYVKMYSNIEDPDRRNYAAMVTCMDDAIGSVVDQLKLSGLWDNTILVVSTGSYGRDIMPYLKFKNHPSMRDNVLINLVPETMLKNVKAEDPWLKNDHFDVKIKAAVRVGNWKLLTGQQAPEIWYAAPESDQLTRHGSDDRIVRLYNIAEDPTESNNLADSRPAKVLECLKKLEEYRSKVLPILDTPSISDKIAERLMPNHVLAPWDRHNKKMHF</sequence>
<organism evidence="7 8">
    <name type="scientific">Saccoglossus kowalevskii</name>
    <name type="common">Acorn worm</name>
    <dbReference type="NCBI Taxonomy" id="10224"/>
    <lineage>
        <taxon>Eukaryota</taxon>
        <taxon>Metazoa</taxon>
        <taxon>Hemichordata</taxon>
        <taxon>Enteropneusta</taxon>
        <taxon>Harrimaniidae</taxon>
        <taxon>Saccoglossus</taxon>
    </lineage>
</organism>
<accession>A0ABM0GIB2</accession>
<evidence type="ECO:0000256" key="1">
    <source>
        <dbReference type="ARBA" id="ARBA00001913"/>
    </source>
</evidence>
<feature type="domain" description="Sulfatase N-terminal" evidence="6">
    <location>
        <begin position="127"/>
        <end position="175"/>
    </location>
</feature>
<evidence type="ECO:0000259" key="6">
    <source>
        <dbReference type="Pfam" id="PF00884"/>
    </source>
</evidence>
<keyword evidence="3" id="KW-0479">Metal-binding</keyword>
<dbReference type="SUPFAM" id="SSF53649">
    <property type="entry name" value="Alkaline phosphatase-like"/>
    <property type="match status" value="1"/>
</dbReference>
<proteinExistence type="inferred from homology"/>
<evidence type="ECO:0000256" key="3">
    <source>
        <dbReference type="ARBA" id="ARBA00022723"/>
    </source>
</evidence>
<dbReference type="Pfam" id="PF00884">
    <property type="entry name" value="Sulfatase"/>
    <property type="match status" value="3"/>
</dbReference>
<keyword evidence="5" id="KW-0325">Glycoprotein</keyword>
<dbReference type="Proteomes" id="UP000694865">
    <property type="component" value="Unplaced"/>
</dbReference>